<evidence type="ECO:0008006" key="3">
    <source>
        <dbReference type="Google" id="ProtNLM"/>
    </source>
</evidence>
<dbReference type="Proteomes" id="UP001595859">
    <property type="component" value="Unassembled WGS sequence"/>
</dbReference>
<reference evidence="2" key="1">
    <citation type="journal article" date="2019" name="Int. J. Syst. Evol. Microbiol.">
        <title>The Global Catalogue of Microorganisms (GCM) 10K type strain sequencing project: providing services to taxonomists for standard genome sequencing and annotation.</title>
        <authorList>
            <consortium name="The Broad Institute Genomics Platform"/>
            <consortium name="The Broad Institute Genome Sequencing Center for Infectious Disease"/>
            <person name="Wu L."/>
            <person name="Ma J."/>
        </authorList>
    </citation>
    <scope>NUCLEOTIDE SEQUENCE [LARGE SCALE GENOMIC DNA]</scope>
    <source>
        <strain evidence="2">ZS-22-S1</strain>
    </source>
</reference>
<proteinExistence type="predicted"/>
<organism evidence="1 2">
    <name type="scientific">Actinophytocola glycyrrhizae</name>
    <dbReference type="NCBI Taxonomy" id="2044873"/>
    <lineage>
        <taxon>Bacteria</taxon>
        <taxon>Bacillati</taxon>
        <taxon>Actinomycetota</taxon>
        <taxon>Actinomycetes</taxon>
        <taxon>Pseudonocardiales</taxon>
        <taxon>Pseudonocardiaceae</taxon>
    </lineage>
</organism>
<dbReference type="EMBL" id="JBHSIS010000022">
    <property type="protein sequence ID" value="MFC4858337.1"/>
    <property type="molecule type" value="Genomic_DNA"/>
</dbReference>
<keyword evidence="2" id="KW-1185">Reference proteome</keyword>
<evidence type="ECO:0000313" key="2">
    <source>
        <dbReference type="Proteomes" id="UP001595859"/>
    </source>
</evidence>
<name>A0ABV9S9F8_9PSEU</name>
<gene>
    <name evidence="1" type="ORF">ACFPCV_32985</name>
</gene>
<sequence>MNDRLTSQDISALFTLMAVAREIDNTELEKVTGIRITGDVRKRLNGLGLVDSTRTGNKPYVHDLTDKGWVRCRYELKAQRPSRPGYYGYAFFAVLNGLDRYLGRERRELADVFQPEAGDDAEGLETQIRLAYRKLAPRPGEPVHLARLRPLLNGAAKDDVDAVLKTLGRQQVVTLTPNPNGKDVTAEDRDAAVRIGGDENHMIAIEES</sequence>
<dbReference type="RefSeq" id="WP_378060768.1">
    <property type="nucleotide sequence ID" value="NZ_JBHSIS010000022.1"/>
</dbReference>
<comment type="caution">
    <text evidence="1">The sequence shown here is derived from an EMBL/GenBank/DDBJ whole genome shotgun (WGS) entry which is preliminary data.</text>
</comment>
<accession>A0ABV9S9F8</accession>
<protein>
    <recommendedName>
        <fullName evidence="3">MarR family transcriptional regulator</fullName>
    </recommendedName>
</protein>
<evidence type="ECO:0000313" key="1">
    <source>
        <dbReference type="EMBL" id="MFC4858337.1"/>
    </source>
</evidence>